<dbReference type="GO" id="GO:0006281">
    <property type="term" value="P:DNA repair"/>
    <property type="evidence" value="ECO:0007669"/>
    <property type="project" value="UniProtKB-UniRule"/>
</dbReference>
<feature type="domain" description="Helix-hairpin-helix DNA-binding motif class 1" evidence="7">
    <location>
        <begin position="108"/>
        <end position="127"/>
    </location>
</feature>
<dbReference type="InterPro" id="IPR012340">
    <property type="entry name" value="NA-bd_OB-fold"/>
</dbReference>
<comment type="domain">
    <text evidence="6">Has three domains with a flexible linker between the domains II and III and assumes an 'L' shape. Domain III is highly mobile and contacts RuvB.</text>
</comment>
<accession>A0A0G0LIK3</accession>
<dbReference type="SUPFAM" id="SSF47781">
    <property type="entry name" value="RuvA domain 2-like"/>
    <property type="match status" value="1"/>
</dbReference>
<evidence type="ECO:0000259" key="7">
    <source>
        <dbReference type="SMART" id="SM00278"/>
    </source>
</evidence>
<feature type="domain" description="Helix-hairpin-helix DNA-binding motif class 1" evidence="7">
    <location>
        <begin position="73"/>
        <end position="92"/>
    </location>
</feature>
<dbReference type="Pfam" id="PF14520">
    <property type="entry name" value="HHH_5"/>
    <property type="match status" value="1"/>
</dbReference>
<dbReference type="HAMAP" id="MF_00031">
    <property type="entry name" value="DNA_HJ_migration_RuvA"/>
    <property type="match status" value="1"/>
</dbReference>
<feature type="region of interest" description="Domain I" evidence="6">
    <location>
        <begin position="1"/>
        <end position="64"/>
    </location>
</feature>
<dbReference type="AlphaFoldDB" id="A0A0G0LIK3"/>
<dbReference type="SUPFAM" id="SSF46929">
    <property type="entry name" value="DNA helicase RuvA subunit, C-terminal domain"/>
    <property type="match status" value="1"/>
</dbReference>
<comment type="caution">
    <text evidence="6">Lacks conserved residue(s) required for the propagation of feature annotation.</text>
</comment>
<comment type="subcellular location">
    <subcellularLocation>
        <location evidence="6">Cytoplasm</location>
    </subcellularLocation>
</comment>
<gene>
    <name evidence="6" type="primary">ruvA</name>
    <name evidence="8" type="ORF">UT16_C0029G0003</name>
</gene>
<dbReference type="GO" id="GO:0009379">
    <property type="term" value="C:Holliday junction helicase complex"/>
    <property type="evidence" value="ECO:0007669"/>
    <property type="project" value="InterPro"/>
</dbReference>
<reference evidence="8 9" key="1">
    <citation type="journal article" date="2015" name="Nature">
        <title>rRNA introns, odd ribosomes, and small enigmatic genomes across a large radiation of phyla.</title>
        <authorList>
            <person name="Brown C.T."/>
            <person name="Hug L.A."/>
            <person name="Thomas B.C."/>
            <person name="Sharon I."/>
            <person name="Castelle C.J."/>
            <person name="Singh A."/>
            <person name="Wilkins M.J."/>
            <person name="Williams K.H."/>
            <person name="Banfield J.F."/>
        </authorList>
    </citation>
    <scope>NUCLEOTIDE SEQUENCE [LARGE SCALE GENOMIC DNA]</scope>
</reference>
<comment type="caution">
    <text evidence="8">The sequence shown here is derived from an EMBL/GenBank/DDBJ whole genome shotgun (WGS) entry which is preliminary data.</text>
</comment>
<comment type="function">
    <text evidence="6">The RuvA-RuvB-RuvC complex processes Holliday junction (HJ) DNA during genetic recombination and DNA repair, while the RuvA-RuvB complex plays an important role in the rescue of blocked DNA replication forks via replication fork reversal (RFR). RuvA specifically binds to HJ cruciform DNA, conferring on it an open structure. The RuvB hexamer acts as an ATP-dependent pump, pulling dsDNA into and through the RuvAB complex. HJ branch migration allows RuvC to scan DNA until it finds its consensus sequence, where it cleaves and resolves the cruciform DNA.</text>
</comment>
<dbReference type="InterPro" id="IPR003583">
    <property type="entry name" value="Hlx-hairpin-Hlx_DNA-bd_motif"/>
</dbReference>
<keyword evidence="8" id="KW-0547">Nucleotide-binding</keyword>
<dbReference type="Proteomes" id="UP000034706">
    <property type="component" value="Unassembled WGS sequence"/>
</dbReference>
<dbReference type="GO" id="GO:0048476">
    <property type="term" value="C:Holliday junction resolvase complex"/>
    <property type="evidence" value="ECO:0007669"/>
    <property type="project" value="UniProtKB-UniRule"/>
</dbReference>
<dbReference type="GO" id="GO:0009378">
    <property type="term" value="F:four-way junction helicase activity"/>
    <property type="evidence" value="ECO:0007669"/>
    <property type="project" value="InterPro"/>
</dbReference>
<name>A0A0G0LIK3_9BACT</name>
<dbReference type="GO" id="GO:0005737">
    <property type="term" value="C:cytoplasm"/>
    <property type="evidence" value="ECO:0007669"/>
    <property type="project" value="UniProtKB-SubCell"/>
</dbReference>
<dbReference type="InterPro" id="IPR036267">
    <property type="entry name" value="RuvA_C_sf"/>
</dbReference>
<organism evidence="8 9">
    <name type="scientific">Candidatus Azambacteria bacterium GW2011_GWA2_39_10</name>
    <dbReference type="NCBI Taxonomy" id="1618611"/>
    <lineage>
        <taxon>Bacteria</taxon>
        <taxon>Candidatus Azamiibacteriota</taxon>
    </lineage>
</organism>
<evidence type="ECO:0000256" key="3">
    <source>
        <dbReference type="ARBA" id="ARBA00023125"/>
    </source>
</evidence>
<evidence type="ECO:0000256" key="6">
    <source>
        <dbReference type="HAMAP-Rule" id="MF_00031"/>
    </source>
</evidence>
<keyword evidence="8" id="KW-0347">Helicase</keyword>
<evidence type="ECO:0000313" key="9">
    <source>
        <dbReference type="Proteomes" id="UP000034706"/>
    </source>
</evidence>
<keyword evidence="4 6" id="KW-0233">DNA recombination</keyword>
<dbReference type="InterPro" id="IPR013849">
    <property type="entry name" value="DNA_helicase_Holl-junc_RuvA_I"/>
</dbReference>
<keyword evidence="8" id="KW-0378">Hydrolase</keyword>
<dbReference type="CDD" id="cd14332">
    <property type="entry name" value="UBA_RuvA_C"/>
    <property type="match status" value="1"/>
</dbReference>
<sequence length="192" mass="21114">MISYLEGKIIEKNDKFLVINAGGVGYRVFSHEGILLKTPAIGQNIGVWTHLYVREDTLDLYGFTEKEELEFFETLISISGIGPKSALGILEVAPVTSLKQAIVSEDETFFTKVSGVGKKTAQRLILELKNKLAKTVMLIKGSDSAEMAEAMDALVSLGYKERDARKVLQEIPKDIRGVEAKVKAALKILGKK</sequence>
<proteinExistence type="inferred from homology"/>
<keyword evidence="5 6" id="KW-0234">DNA repair</keyword>
<dbReference type="PATRIC" id="fig|1618611.3.peg.331"/>
<evidence type="ECO:0000256" key="5">
    <source>
        <dbReference type="ARBA" id="ARBA00023204"/>
    </source>
</evidence>
<keyword evidence="3 6" id="KW-0238">DNA-binding</keyword>
<evidence type="ECO:0000313" key="8">
    <source>
        <dbReference type="EMBL" id="KKQ90897.1"/>
    </source>
</evidence>
<dbReference type="NCBIfam" id="TIGR00084">
    <property type="entry name" value="ruvA"/>
    <property type="match status" value="1"/>
</dbReference>
<comment type="similarity">
    <text evidence="6">Belongs to the RuvA family.</text>
</comment>
<dbReference type="GO" id="GO:0000400">
    <property type="term" value="F:four-way junction DNA binding"/>
    <property type="evidence" value="ECO:0007669"/>
    <property type="project" value="UniProtKB-UniRule"/>
</dbReference>
<evidence type="ECO:0000256" key="2">
    <source>
        <dbReference type="ARBA" id="ARBA00022763"/>
    </source>
</evidence>
<dbReference type="Pfam" id="PF07499">
    <property type="entry name" value="RuvA_C"/>
    <property type="match status" value="1"/>
</dbReference>
<dbReference type="SUPFAM" id="SSF50249">
    <property type="entry name" value="Nucleic acid-binding proteins"/>
    <property type="match status" value="1"/>
</dbReference>
<comment type="subunit">
    <text evidence="6">Homotetramer. Forms an RuvA(8)-RuvB(12)-Holliday junction (HJ) complex. HJ DNA is sandwiched between 2 RuvA tetramers; dsDNA enters through RuvA and exits via RuvB. An RuvB hexamer assembles on each DNA strand where it exits the tetramer. Each RuvB hexamer is contacted by two RuvA subunits (via domain III) on 2 adjacent RuvB subunits; this complex drives branch migration. In the full resolvosome a probable DNA-RuvA(4)-RuvB(12)-RuvC(2) complex forms which resolves the HJ.</text>
</comment>
<keyword evidence="8" id="KW-0067">ATP-binding</keyword>
<keyword evidence="2 6" id="KW-0227">DNA damage</keyword>
<dbReference type="GO" id="GO:0005524">
    <property type="term" value="F:ATP binding"/>
    <property type="evidence" value="ECO:0007669"/>
    <property type="project" value="InterPro"/>
</dbReference>
<evidence type="ECO:0000256" key="1">
    <source>
        <dbReference type="ARBA" id="ARBA00022490"/>
    </source>
</evidence>
<dbReference type="Gene3D" id="1.10.8.10">
    <property type="entry name" value="DNA helicase RuvA subunit, C-terminal domain"/>
    <property type="match status" value="1"/>
</dbReference>
<dbReference type="Gene3D" id="2.40.50.140">
    <property type="entry name" value="Nucleic acid-binding proteins"/>
    <property type="match status" value="1"/>
</dbReference>
<evidence type="ECO:0000256" key="4">
    <source>
        <dbReference type="ARBA" id="ARBA00023172"/>
    </source>
</evidence>
<dbReference type="SMART" id="SM00278">
    <property type="entry name" value="HhH1"/>
    <property type="match status" value="2"/>
</dbReference>
<dbReference type="InterPro" id="IPR010994">
    <property type="entry name" value="RuvA_2-like"/>
</dbReference>
<dbReference type="Gene3D" id="1.10.150.20">
    <property type="entry name" value="5' to 3' exonuclease, C-terminal subdomain"/>
    <property type="match status" value="1"/>
</dbReference>
<dbReference type="EMBL" id="LBVT01000029">
    <property type="protein sequence ID" value="KKQ90897.1"/>
    <property type="molecule type" value="Genomic_DNA"/>
</dbReference>
<protein>
    <recommendedName>
        <fullName evidence="6">Holliday junction branch migration complex subunit RuvA</fullName>
    </recommendedName>
</protein>
<dbReference type="InterPro" id="IPR011114">
    <property type="entry name" value="RuvA_C"/>
</dbReference>
<feature type="region of interest" description="Domain III" evidence="6">
    <location>
        <begin position="142"/>
        <end position="192"/>
    </location>
</feature>
<dbReference type="InterPro" id="IPR000085">
    <property type="entry name" value="RuvA"/>
</dbReference>
<dbReference type="Pfam" id="PF01330">
    <property type="entry name" value="RuvA_N"/>
    <property type="match status" value="1"/>
</dbReference>
<keyword evidence="1 6" id="KW-0963">Cytoplasm</keyword>
<dbReference type="GO" id="GO:0006310">
    <property type="term" value="P:DNA recombination"/>
    <property type="evidence" value="ECO:0007669"/>
    <property type="project" value="UniProtKB-UniRule"/>
</dbReference>